<reference evidence="1 2" key="1">
    <citation type="submission" date="2018-10" db="EMBL/GenBank/DDBJ databases">
        <title>Isolation from soil.</title>
        <authorList>
            <person name="Hu J."/>
        </authorList>
    </citation>
    <scope>NUCLEOTIDE SEQUENCE [LARGE SCALE GENOMIC DNA]</scope>
    <source>
        <strain evidence="1 2">NEAU-Ht49</strain>
    </source>
</reference>
<organism evidence="1 2">
    <name type="scientific">Actinomadura harenae</name>
    <dbReference type="NCBI Taxonomy" id="2483351"/>
    <lineage>
        <taxon>Bacteria</taxon>
        <taxon>Bacillati</taxon>
        <taxon>Actinomycetota</taxon>
        <taxon>Actinomycetes</taxon>
        <taxon>Streptosporangiales</taxon>
        <taxon>Thermomonosporaceae</taxon>
        <taxon>Actinomadura</taxon>
    </lineage>
</organism>
<keyword evidence="2" id="KW-1185">Reference proteome</keyword>
<name>A0A3M2M9E1_9ACTN</name>
<proteinExistence type="predicted"/>
<dbReference type="AlphaFoldDB" id="A0A3M2M9E1"/>
<dbReference type="OrthoDB" id="3464127at2"/>
<evidence type="ECO:0000313" key="2">
    <source>
        <dbReference type="Proteomes" id="UP000282674"/>
    </source>
</evidence>
<sequence length="331" mass="35257">MSVAEPTEAEASDLADSLCGIVTDYPTDNPRTTLQECADRLAANPGGPGRDGLVVILNATSWYAASGRIGASALLEDMAAALRAALATLDPDACDGGHPHAESADWDPESAVTVGTRLLTEEGRGLYDPDEHDLPLEAWTCPKAVAALAAEAVETLAEGLRTMSGEGVTDGLDERYVGPDGRVDVRLLADTVYERRRNHEASAASGLWAARRIVSDVADTPRDRLGVLLSLGLCVSVWHEGLVAPYLPAMEAAIATVDLAAGEAPCPHGDTPHPWSATPHRERLAAVTALFGPEEPSPEALALWSCPRNLTDLAEQCLTDFRNWRTMRMYD</sequence>
<dbReference type="Proteomes" id="UP000282674">
    <property type="component" value="Unassembled WGS sequence"/>
</dbReference>
<dbReference type="EMBL" id="RFFG01000013">
    <property type="protein sequence ID" value="RMI45503.1"/>
    <property type="molecule type" value="Genomic_DNA"/>
</dbReference>
<gene>
    <name evidence="1" type="ORF">EBO15_09875</name>
</gene>
<protein>
    <submittedName>
        <fullName evidence="1">Uncharacterized protein</fullName>
    </submittedName>
</protein>
<dbReference type="RefSeq" id="WP_122194022.1">
    <property type="nucleotide sequence ID" value="NZ_JBHSKC010000022.1"/>
</dbReference>
<comment type="caution">
    <text evidence="1">The sequence shown here is derived from an EMBL/GenBank/DDBJ whole genome shotgun (WGS) entry which is preliminary data.</text>
</comment>
<accession>A0A3M2M9E1</accession>
<evidence type="ECO:0000313" key="1">
    <source>
        <dbReference type="EMBL" id="RMI45503.1"/>
    </source>
</evidence>